<evidence type="ECO:0000256" key="8">
    <source>
        <dbReference type="ARBA" id="ARBA00022844"/>
    </source>
</evidence>
<protein>
    <submittedName>
        <fullName evidence="13">Tegument UL51</fullName>
    </submittedName>
</protein>
<evidence type="ECO:0000256" key="7">
    <source>
        <dbReference type="ARBA" id="ARBA00022812"/>
    </source>
</evidence>
<evidence type="ECO:0000256" key="4">
    <source>
        <dbReference type="ARBA" id="ARBA00004328"/>
    </source>
</evidence>
<evidence type="ECO:0000256" key="9">
    <source>
        <dbReference type="ARBA" id="ARBA00023139"/>
    </source>
</evidence>
<dbReference type="Pfam" id="PF04533">
    <property type="entry name" value="Herpes_U44"/>
    <property type="match status" value="1"/>
</dbReference>
<evidence type="ECO:0000256" key="3">
    <source>
        <dbReference type="ARBA" id="ARBA00004192"/>
    </source>
</evidence>
<evidence type="ECO:0000313" key="14">
    <source>
        <dbReference type="Proteomes" id="UP001147731"/>
    </source>
</evidence>
<dbReference type="Proteomes" id="UP001147731">
    <property type="component" value="Segment"/>
</dbReference>
<keyword evidence="6" id="KW-0597">Phosphoprotein</keyword>
<comment type="function">
    <text evidence="1">Plays several roles during the time course of infection, including egress of virus particles from the perinuclear space and secondary envelopment of cytoplasmic capsids that bud into specific trans-Golgi network (TGN)-derived membranes.</text>
</comment>
<keyword evidence="7" id="KW-1040">Host Golgi apparatus</keyword>
<evidence type="ECO:0000256" key="1">
    <source>
        <dbReference type="ARBA" id="ARBA00001991"/>
    </source>
</evidence>
<dbReference type="EMBL" id="MH932584">
    <property type="protein sequence ID" value="QDQ69262.1"/>
    <property type="molecule type" value="Genomic_DNA"/>
</dbReference>
<keyword evidence="10" id="KW-1035">Host cytoplasm</keyword>
<organism evidence="13 14">
    <name type="scientific">Colobine gammaherpesvirus 1</name>
    <dbReference type="NCBI Taxonomy" id="2597325"/>
    <lineage>
        <taxon>Viruses</taxon>
        <taxon>Duplodnaviria</taxon>
        <taxon>Heunggongvirae</taxon>
        <taxon>Peploviricota</taxon>
        <taxon>Herviviricetes</taxon>
        <taxon>Herpesvirales</taxon>
        <taxon>Orthoherpesviridae</taxon>
        <taxon>Gammaherpesvirinae</taxon>
        <taxon>Rhadinovirus</taxon>
        <taxon>Rhadinovirus colobinegamma1</taxon>
    </lineage>
</organism>
<dbReference type="GeneID" id="80540394"/>
<dbReference type="GO" id="GO:0044177">
    <property type="term" value="C:host cell Golgi apparatus"/>
    <property type="evidence" value="ECO:0007669"/>
    <property type="project" value="UniProtKB-SubCell"/>
</dbReference>
<evidence type="ECO:0000256" key="5">
    <source>
        <dbReference type="ARBA" id="ARBA00006551"/>
    </source>
</evidence>
<dbReference type="RefSeq" id="YP_010801682.1">
    <property type="nucleotide sequence ID" value="NC_076967.1"/>
</dbReference>
<keyword evidence="14" id="KW-1185">Reference proteome</keyword>
<name>A0A5B8FKG3_9GAMA</name>
<comment type="subcellular location">
    <subcellularLocation>
        <location evidence="2">Host Golgi apparatus</location>
    </subcellularLocation>
    <subcellularLocation>
        <location evidence="3">Host cytoplasm</location>
    </subcellularLocation>
    <subcellularLocation>
        <location evidence="4">Virion</location>
    </subcellularLocation>
</comment>
<sequence length="212" mass="22881">MASSWATWSCCGLLPFGRQVYTYESIDDPLGTCPERWRLEINRGLPTGVSLGDVVQANVGSATLHQIYLLAVQSNKISEYLKRFDVSRVPTGCQETVKTQVTKLQSIQNVVWNTMLALAVGEITVDDKALQSLLDKRAGECVSLLEMEKLAVAMASDDSMLWATEISHALSEPVSVVPATPMTTPSSCLNASTKGPGGGAQRLQPVRVSPDL</sequence>
<dbReference type="InterPro" id="IPR007619">
    <property type="entry name" value="Herpes_U44"/>
</dbReference>
<proteinExistence type="inferred from homology"/>
<dbReference type="GO" id="GO:0044423">
    <property type="term" value="C:virion component"/>
    <property type="evidence" value="ECO:0007669"/>
    <property type="project" value="UniProtKB-KW"/>
</dbReference>
<accession>A0A5B8FKG3</accession>
<evidence type="ECO:0000256" key="10">
    <source>
        <dbReference type="ARBA" id="ARBA00023200"/>
    </source>
</evidence>
<keyword evidence="11" id="KW-0449">Lipoprotein</keyword>
<evidence type="ECO:0000256" key="11">
    <source>
        <dbReference type="ARBA" id="ARBA00023288"/>
    </source>
</evidence>
<feature type="region of interest" description="Disordered" evidence="12">
    <location>
        <begin position="190"/>
        <end position="212"/>
    </location>
</feature>
<evidence type="ECO:0000256" key="2">
    <source>
        <dbReference type="ARBA" id="ARBA00004136"/>
    </source>
</evidence>
<keyword evidence="9" id="KW-0564">Palmitate</keyword>
<gene>
    <name evidence="13" type="primary">ORF55</name>
</gene>
<comment type="similarity">
    <text evidence="5">Belongs to the herpesviridae UL51 family.</text>
</comment>
<keyword evidence="8" id="KW-0946">Virion</keyword>
<evidence type="ECO:0000256" key="6">
    <source>
        <dbReference type="ARBA" id="ARBA00022553"/>
    </source>
</evidence>
<evidence type="ECO:0000313" key="13">
    <source>
        <dbReference type="EMBL" id="QDQ69262.1"/>
    </source>
</evidence>
<reference evidence="13" key="1">
    <citation type="journal article" date="2019" name="Emerg. Infect. Dis.">
        <title>Novel Virus Related to Kaposi's Sarcoma-Associated Herpesvirus from Colobus Monkey.</title>
        <authorList>
            <person name="Dhingra A."/>
            <person name="Ganzenmueller T."/>
            <person name="Hage E."/>
            <person name="Suarez N.M."/>
            <person name="Matz-Rensing K."/>
            <person name="Widmer D."/>
            <person name="Pohlmann S."/>
            <person name="Davison A.J."/>
            <person name="Schulz T.F."/>
            <person name="Kaul A."/>
        </authorList>
    </citation>
    <scope>NUCLEOTIDE SEQUENCE</scope>
    <source>
        <strain evidence="13">Hannover</strain>
    </source>
</reference>
<dbReference type="KEGG" id="vg:80540394"/>
<evidence type="ECO:0000256" key="12">
    <source>
        <dbReference type="SAM" id="MobiDB-lite"/>
    </source>
</evidence>